<accession>A0A8S9LW24</accession>
<proteinExistence type="predicted"/>
<evidence type="ECO:0000313" key="1">
    <source>
        <dbReference type="EMBL" id="KAF2611934.1"/>
    </source>
</evidence>
<name>A0A8S9LW24_BRACR</name>
<dbReference type="EMBL" id="QGKY02000089">
    <property type="protein sequence ID" value="KAF2611934.1"/>
    <property type="molecule type" value="Genomic_DNA"/>
</dbReference>
<dbReference type="AlphaFoldDB" id="A0A8S9LW24"/>
<protein>
    <submittedName>
        <fullName evidence="1">Uncharacterized protein</fullName>
    </submittedName>
</protein>
<organism evidence="1">
    <name type="scientific">Brassica cretica</name>
    <name type="common">Mustard</name>
    <dbReference type="NCBI Taxonomy" id="69181"/>
    <lineage>
        <taxon>Eukaryota</taxon>
        <taxon>Viridiplantae</taxon>
        <taxon>Streptophyta</taxon>
        <taxon>Embryophyta</taxon>
        <taxon>Tracheophyta</taxon>
        <taxon>Spermatophyta</taxon>
        <taxon>Magnoliopsida</taxon>
        <taxon>eudicotyledons</taxon>
        <taxon>Gunneridae</taxon>
        <taxon>Pentapetalae</taxon>
        <taxon>rosids</taxon>
        <taxon>malvids</taxon>
        <taxon>Brassicales</taxon>
        <taxon>Brassicaceae</taxon>
        <taxon>Brassiceae</taxon>
        <taxon>Brassica</taxon>
    </lineage>
</organism>
<sequence>MIDYYLRILKKYKYGLKNLEDELRSAKDVSVANGGEAIFACDWDFMSSIEEQLKQSKEKLRCGKAVSVANEIRREA</sequence>
<gene>
    <name evidence="1" type="ORF">F2Q70_00010922</name>
</gene>
<reference evidence="1" key="1">
    <citation type="submission" date="2019-12" db="EMBL/GenBank/DDBJ databases">
        <title>Genome sequencing and annotation of Brassica cretica.</title>
        <authorList>
            <person name="Studholme D.J."/>
            <person name="Sarris P.F."/>
        </authorList>
    </citation>
    <scope>NUCLEOTIDE SEQUENCE</scope>
    <source>
        <strain evidence="1">PFS-102/07</strain>
        <tissue evidence="1">Leaf</tissue>
    </source>
</reference>
<comment type="caution">
    <text evidence="1">The sequence shown here is derived from an EMBL/GenBank/DDBJ whole genome shotgun (WGS) entry which is preliminary data.</text>
</comment>